<feature type="domain" description="NAD(P)-binding" evidence="4">
    <location>
        <begin position="29"/>
        <end position="117"/>
    </location>
</feature>
<dbReference type="SUPFAM" id="SSF51735">
    <property type="entry name" value="NAD(P)-binding Rossmann-fold domains"/>
    <property type="match status" value="1"/>
</dbReference>
<comment type="caution">
    <text evidence="5">The sequence shown here is derived from an EMBL/GenBank/DDBJ whole genome shotgun (WGS) entry which is preliminary data.</text>
</comment>
<keyword evidence="2" id="KW-0521">NADP</keyword>
<name>A0ABR4FKE5_9EURO</name>
<keyword evidence="3" id="KW-0560">Oxidoreductase</keyword>
<dbReference type="Proteomes" id="UP001610563">
    <property type="component" value="Unassembled WGS sequence"/>
</dbReference>
<evidence type="ECO:0000259" key="4">
    <source>
        <dbReference type="Pfam" id="PF13460"/>
    </source>
</evidence>
<sequence length="328" mass="36517">MAFKAIAVVGVRKNLRYTFAGITLKKLTIVQALLAAGEFEIRLITRQERADKTRICGVTTIIADRSSTADLTRAFYGCDVVVNVLGDHTPHQEHITVLDAAIAANVPRYVPSQWGNTPRLEALQAIPFIRSKFDITDLVEKAAREGKITFTSISGGPWIEYIMEFPTLMPVPQRTLHMHERPDFEFGICSRKMFADALVAALRMGEGTENRHLHVDLARLSQNQALKMTRKALPNEEITTVQASFEDRYKTGLAKVLAGASDKFAFADVLSKCIFDPASNTQPAKLDNEMLGLKMATENELEELLREASKSTRYEADAKVWLSMLSKG</sequence>
<dbReference type="InterPro" id="IPR036291">
    <property type="entry name" value="NAD(P)-bd_dom_sf"/>
</dbReference>
<evidence type="ECO:0000256" key="1">
    <source>
        <dbReference type="ARBA" id="ARBA00005725"/>
    </source>
</evidence>
<comment type="similarity">
    <text evidence="1">Belongs to the NmrA-type oxidoreductase family. Isoflavone reductase subfamily.</text>
</comment>
<dbReference type="Gene3D" id="3.40.50.720">
    <property type="entry name" value="NAD(P)-binding Rossmann-like Domain"/>
    <property type="match status" value="1"/>
</dbReference>
<organism evidence="5 6">
    <name type="scientific">Aspergillus keveii</name>
    <dbReference type="NCBI Taxonomy" id="714993"/>
    <lineage>
        <taxon>Eukaryota</taxon>
        <taxon>Fungi</taxon>
        <taxon>Dikarya</taxon>
        <taxon>Ascomycota</taxon>
        <taxon>Pezizomycotina</taxon>
        <taxon>Eurotiomycetes</taxon>
        <taxon>Eurotiomycetidae</taxon>
        <taxon>Eurotiales</taxon>
        <taxon>Aspergillaceae</taxon>
        <taxon>Aspergillus</taxon>
        <taxon>Aspergillus subgen. Nidulantes</taxon>
    </lineage>
</organism>
<dbReference type="PANTHER" id="PTHR47706">
    <property type="entry name" value="NMRA-LIKE FAMILY PROTEIN"/>
    <property type="match status" value="1"/>
</dbReference>
<dbReference type="PANTHER" id="PTHR47706:SF1">
    <property type="entry name" value="CIPA-LIKE, PUTATIVE (AFU_ORTHOLOGUE AFUA_1G12460)-RELATED"/>
    <property type="match status" value="1"/>
</dbReference>
<proteinExistence type="inferred from homology"/>
<dbReference type="InterPro" id="IPR051609">
    <property type="entry name" value="NmrA/Isoflavone_reductase-like"/>
</dbReference>
<dbReference type="EMBL" id="JBFTWV010000215">
    <property type="protein sequence ID" value="KAL2783729.1"/>
    <property type="molecule type" value="Genomic_DNA"/>
</dbReference>
<reference evidence="5 6" key="1">
    <citation type="submission" date="2024-07" db="EMBL/GenBank/DDBJ databases">
        <title>Section-level genome sequencing and comparative genomics of Aspergillus sections Usti and Cavernicolus.</title>
        <authorList>
            <consortium name="Lawrence Berkeley National Laboratory"/>
            <person name="Nybo J.L."/>
            <person name="Vesth T.C."/>
            <person name="Theobald S."/>
            <person name="Frisvad J.C."/>
            <person name="Larsen T.O."/>
            <person name="Kjaerboelling I."/>
            <person name="Rothschild-Mancinelli K."/>
            <person name="Lyhne E.K."/>
            <person name="Kogle M.E."/>
            <person name="Barry K."/>
            <person name="Clum A."/>
            <person name="Na H."/>
            <person name="Ledsgaard L."/>
            <person name="Lin J."/>
            <person name="Lipzen A."/>
            <person name="Kuo A."/>
            <person name="Riley R."/>
            <person name="Mondo S."/>
            <person name="Labutti K."/>
            <person name="Haridas S."/>
            <person name="Pangalinan J."/>
            <person name="Salamov A.A."/>
            <person name="Simmons B.A."/>
            <person name="Magnuson J.K."/>
            <person name="Chen J."/>
            <person name="Drula E."/>
            <person name="Henrissat B."/>
            <person name="Wiebenga A."/>
            <person name="Lubbers R.J."/>
            <person name="Gomes A.C."/>
            <person name="Makela M.R."/>
            <person name="Stajich J."/>
            <person name="Grigoriev I.V."/>
            <person name="Mortensen U.H."/>
            <person name="De Vries R.P."/>
            <person name="Baker S.E."/>
            <person name="Andersen M.R."/>
        </authorList>
    </citation>
    <scope>NUCLEOTIDE SEQUENCE [LARGE SCALE GENOMIC DNA]</scope>
    <source>
        <strain evidence="5 6">CBS 209.92</strain>
    </source>
</reference>
<keyword evidence="6" id="KW-1185">Reference proteome</keyword>
<evidence type="ECO:0000313" key="6">
    <source>
        <dbReference type="Proteomes" id="UP001610563"/>
    </source>
</evidence>
<protein>
    <recommendedName>
        <fullName evidence="4">NAD(P)-binding domain-containing protein</fullName>
    </recommendedName>
</protein>
<dbReference type="InterPro" id="IPR016040">
    <property type="entry name" value="NAD(P)-bd_dom"/>
</dbReference>
<evidence type="ECO:0000313" key="5">
    <source>
        <dbReference type="EMBL" id="KAL2783729.1"/>
    </source>
</evidence>
<gene>
    <name evidence="5" type="ORF">BJX66DRAFT_344684</name>
</gene>
<dbReference type="Pfam" id="PF13460">
    <property type="entry name" value="NAD_binding_10"/>
    <property type="match status" value="1"/>
</dbReference>
<evidence type="ECO:0000256" key="2">
    <source>
        <dbReference type="ARBA" id="ARBA00022857"/>
    </source>
</evidence>
<accession>A0ABR4FKE5</accession>
<evidence type="ECO:0000256" key="3">
    <source>
        <dbReference type="ARBA" id="ARBA00023002"/>
    </source>
</evidence>